<dbReference type="EMBL" id="CP036164">
    <property type="protein sequence ID" value="QBF47430.1"/>
    <property type="molecule type" value="Genomic_DNA"/>
</dbReference>
<reference evidence="2 3" key="1">
    <citation type="submission" date="2019-02" db="EMBL/GenBank/DDBJ databases">
        <title>Genomic data mining of an Antarctic deep-sea actinobacterium, Janibacterlimosus P3-3-X1.</title>
        <authorList>
            <person name="Liao L."/>
            <person name="Chen B."/>
        </authorList>
    </citation>
    <scope>NUCLEOTIDE SEQUENCE [LARGE SCALE GENOMIC DNA]</scope>
    <source>
        <strain evidence="2 3">P3-3-X1</strain>
    </source>
</reference>
<feature type="transmembrane region" description="Helical" evidence="1">
    <location>
        <begin position="129"/>
        <end position="151"/>
    </location>
</feature>
<organism evidence="2 3">
    <name type="scientific">Janibacter limosus</name>
    <dbReference type="NCBI Taxonomy" id="53458"/>
    <lineage>
        <taxon>Bacteria</taxon>
        <taxon>Bacillati</taxon>
        <taxon>Actinomycetota</taxon>
        <taxon>Actinomycetes</taxon>
        <taxon>Micrococcales</taxon>
        <taxon>Intrasporangiaceae</taxon>
        <taxon>Janibacter</taxon>
    </lineage>
</organism>
<keyword evidence="3" id="KW-1185">Reference proteome</keyword>
<keyword evidence="1" id="KW-1133">Transmembrane helix</keyword>
<accession>A0A4P6MZJ6</accession>
<dbReference type="AlphaFoldDB" id="A0A4P6MZJ6"/>
<dbReference type="KEGG" id="jli:EXU32_14925"/>
<gene>
    <name evidence="2" type="ORF">EXU32_14925</name>
</gene>
<evidence type="ECO:0000313" key="2">
    <source>
        <dbReference type="EMBL" id="QBF47430.1"/>
    </source>
</evidence>
<proteinExistence type="predicted"/>
<dbReference type="RefSeq" id="WP_130630618.1">
    <property type="nucleotide sequence ID" value="NZ_CP036164.1"/>
</dbReference>
<keyword evidence="1" id="KW-0812">Transmembrane</keyword>
<keyword evidence="1" id="KW-0472">Membrane</keyword>
<feature type="transmembrane region" description="Helical" evidence="1">
    <location>
        <begin position="194"/>
        <end position="215"/>
    </location>
</feature>
<sequence>MAETQVYEMEIDGREHRVETSVGDGWRNEATWWVDGEEIATATSRVEDNLYLVVSEDHELAASLGAVRARFTGLSKPLRATWFEGERRTAEAAARIGVGGLDLVPEPGSPAALREERVRLRPGRHASLHVAKGVANVVVPILIGIVFFWLVRRFGLPSIPWPSIPLPDVDLPSIPWPSIDLPAVPWPDWELPGWVRWALDHVKYMVPIIIGLALARSEVRRRRQQDELRARRAAGGPSARGDGR</sequence>
<name>A0A4P6MZJ6_9MICO</name>
<evidence type="ECO:0000313" key="3">
    <source>
        <dbReference type="Proteomes" id="UP000290408"/>
    </source>
</evidence>
<dbReference type="OrthoDB" id="4870029at2"/>
<evidence type="ECO:0000256" key="1">
    <source>
        <dbReference type="SAM" id="Phobius"/>
    </source>
</evidence>
<protein>
    <submittedName>
        <fullName evidence="2">Uncharacterized protein</fullName>
    </submittedName>
</protein>
<dbReference type="Proteomes" id="UP000290408">
    <property type="component" value="Chromosome"/>
</dbReference>